<comment type="similarity">
    <text evidence="1 9">Belongs to the complex I NDUFS4 subunit family.</text>
</comment>
<dbReference type="AlphaFoldDB" id="A0A9P6YEU0"/>
<evidence type="ECO:0000256" key="5">
    <source>
        <dbReference type="ARBA" id="ARBA00022946"/>
    </source>
</evidence>
<evidence type="ECO:0000256" key="3">
    <source>
        <dbReference type="ARBA" id="ARBA00022660"/>
    </source>
</evidence>
<comment type="function">
    <text evidence="9">Accessory subunit of the mitochondrial membrane respiratory chain NADH dehydrogenase (Complex I), that is believed not to be involved in catalysis. Complex I functions in the transfer of electrons from NADH to the respiratory chain. The immediate electron acceptor for the enzyme is believed to be ubiquinone.</text>
</comment>
<evidence type="ECO:0000313" key="11">
    <source>
        <dbReference type="Proteomes" id="UP000717996"/>
    </source>
</evidence>
<sequence length="171" mass="19883">MSSPLISRTALLCRTSLARPALYNTARFSSQLKDIQHLENEPYHNSVEVISGAPEELLERSVRIFKPARTASQQGKNGTRLWRIDFEIMEEGNRWENPLMGWASRLTLKIVSDYQQSLTMKFNTKEAAIKFAEKQGWKYYVQEPKTPKFVVKAYGDNYKYSPNKLRLFKTK</sequence>
<protein>
    <recommendedName>
        <fullName evidence="9">NADH dehydrogenase [ubiquinone] iron-sulfur protein 4, mitochondrial</fullName>
    </recommendedName>
</protein>
<keyword evidence="8 9" id="KW-0472">Membrane</keyword>
<keyword evidence="6 9" id="KW-0249">Electron transport</keyword>
<comment type="subcellular location">
    <subcellularLocation>
        <location evidence="9">Mitochondrion inner membrane</location>
        <topology evidence="9">Peripheral membrane protein</topology>
        <orientation evidence="9">Matrix side</orientation>
    </subcellularLocation>
</comment>
<reference evidence="10" key="1">
    <citation type="journal article" date="2020" name="Microb. Genom.">
        <title>Genetic diversity of clinical and environmental Mucorales isolates obtained from an investigation of mucormycosis cases among solid organ transplant recipients.</title>
        <authorList>
            <person name="Nguyen M.H."/>
            <person name="Kaul D."/>
            <person name="Muto C."/>
            <person name="Cheng S.J."/>
            <person name="Richter R.A."/>
            <person name="Bruno V.M."/>
            <person name="Liu G."/>
            <person name="Beyhan S."/>
            <person name="Sundermann A.J."/>
            <person name="Mounaud S."/>
            <person name="Pasculle A.W."/>
            <person name="Nierman W.C."/>
            <person name="Driscoll E."/>
            <person name="Cumbie R."/>
            <person name="Clancy C.J."/>
            <person name="Dupont C.L."/>
        </authorList>
    </citation>
    <scope>NUCLEOTIDE SEQUENCE</scope>
    <source>
        <strain evidence="10">GL16</strain>
    </source>
</reference>
<keyword evidence="2 9" id="KW-0813">Transport</keyword>
<dbReference type="Proteomes" id="UP000717996">
    <property type="component" value="Unassembled WGS sequence"/>
</dbReference>
<dbReference type="OrthoDB" id="3089at2759"/>
<evidence type="ECO:0000256" key="6">
    <source>
        <dbReference type="ARBA" id="ARBA00022982"/>
    </source>
</evidence>
<evidence type="ECO:0000313" key="10">
    <source>
        <dbReference type="EMBL" id="KAG1546033.1"/>
    </source>
</evidence>
<evidence type="ECO:0000256" key="2">
    <source>
        <dbReference type="ARBA" id="ARBA00022448"/>
    </source>
</evidence>
<dbReference type="GO" id="GO:0005743">
    <property type="term" value="C:mitochondrial inner membrane"/>
    <property type="evidence" value="ECO:0007669"/>
    <property type="project" value="UniProtKB-SubCell"/>
</dbReference>
<dbReference type="OMA" id="EYMPGEI"/>
<dbReference type="Gene3D" id="3.30.160.190">
    <property type="entry name" value="atu1810 like domain"/>
    <property type="match status" value="1"/>
</dbReference>
<evidence type="ECO:0000256" key="4">
    <source>
        <dbReference type="ARBA" id="ARBA00022792"/>
    </source>
</evidence>
<dbReference type="GO" id="GO:0022900">
    <property type="term" value="P:electron transport chain"/>
    <property type="evidence" value="ECO:0007669"/>
    <property type="project" value="InterPro"/>
</dbReference>
<evidence type="ECO:0000256" key="1">
    <source>
        <dbReference type="ARBA" id="ARBA00005882"/>
    </source>
</evidence>
<dbReference type="EMBL" id="JAANIT010000606">
    <property type="protein sequence ID" value="KAG1546033.1"/>
    <property type="molecule type" value="Genomic_DNA"/>
</dbReference>
<dbReference type="PANTHER" id="PTHR12219">
    <property type="entry name" value="NADH-UBIQUINONE OXIDOREDUCTASE"/>
    <property type="match status" value="1"/>
</dbReference>
<evidence type="ECO:0000256" key="9">
    <source>
        <dbReference type="RuleBase" id="RU367010"/>
    </source>
</evidence>
<organism evidence="10 11">
    <name type="scientific">Rhizopus oryzae</name>
    <name type="common">Mucormycosis agent</name>
    <name type="synonym">Rhizopus arrhizus var. delemar</name>
    <dbReference type="NCBI Taxonomy" id="64495"/>
    <lineage>
        <taxon>Eukaryota</taxon>
        <taxon>Fungi</taxon>
        <taxon>Fungi incertae sedis</taxon>
        <taxon>Mucoromycota</taxon>
        <taxon>Mucoromycotina</taxon>
        <taxon>Mucoromycetes</taxon>
        <taxon>Mucorales</taxon>
        <taxon>Mucorineae</taxon>
        <taxon>Rhizopodaceae</taxon>
        <taxon>Rhizopus</taxon>
    </lineage>
</organism>
<dbReference type="InterPro" id="IPR038532">
    <property type="entry name" value="NDUFS4-like_sf"/>
</dbReference>
<dbReference type="Pfam" id="PF04800">
    <property type="entry name" value="NDUS4"/>
    <property type="match status" value="1"/>
</dbReference>
<gene>
    <name evidence="10" type="ORF">G6F51_005114</name>
</gene>
<comment type="caution">
    <text evidence="10">The sequence shown here is derived from an EMBL/GenBank/DDBJ whole genome shotgun (WGS) entry which is preliminary data.</text>
</comment>
<evidence type="ECO:0000256" key="7">
    <source>
        <dbReference type="ARBA" id="ARBA00023128"/>
    </source>
</evidence>
<dbReference type="PANTHER" id="PTHR12219:SF8">
    <property type="entry name" value="NADH DEHYDROGENASE [UBIQUINONE] IRON-SULFUR PROTEIN 4, MITOCHONDRIAL"/>
    <property type="match status" value="1"/>
</dbReference>
<name>A0A9P6YEU0_RHIOR</name>
<evidence type="ECO:0000256" key="8">
    <source>
        <dbReference type="ARBA" id="ARBA00023136"/>
    </source>
</evidence>
<keyword evidence="3 9" id="KW-0679">Respiratory chain</keyword>
<keyword evidence="4 9" id="KW-0999">Mitochondrion inner membrane</keyword>
<dbReference type="InterPro" id="IPR006885">
    <property type="entry name" value="NADH_UbQ_FeS_4_mit-like"/>
</dbReference>
<keyword evidence="5 9" id="KW-0809">Transit peptide</keyword>
<keyword evidence="7 9" id="KW-0496">Mitochondrion</keyword>
<accession>A0A9P6YEU0</accession>
<proteinExistence type="inferred from homology"/>